<dbReference type="EMBL" id="CM000781">
    <property type="protein sequence ID" value="AQK70954.1"/>
    <property type="molecule type" value="Genomic_DNA"/>
</dbReference>
<dbReference type="SMR" id="A0A1D6H8A0"/>
<dbReference type="PANTHER" id="PTHR47523:SF1">
    <property type="entry name" value="F21O3.11 PROTEIN"/>
    <property type="match status" value="1"/>
</dbReference>
<organism evidence="2">
    <name type="scientific">Zea mays</name>
    <name type="common">Maize</name>
    <dbReference type="NCBI Taxonomy" id="4577"/>
    <lineage>
        <taxon>Eukaryota</taxon>
        <taxon>Viridiplantae</taxon>
        <taxon>Streptophyta</taxon>
        <taxon>Embryophyta</taxon>
        <taxon>Tracheophyta</taxon>
        <taxon>Spermatophyta</taxon>
        <taxon>Magnoliopsida</taxon>
        <taxon>Liliopsida</taxon>
        <taxon>Poales</taxon>
        <taxon>Poaceae</taxon>
        <taxon>PACMAD clade</taxon>
        <taxon>Panicoideae</taxon>
        <taxon>Andropogonodae</taxon>
        <taxon>Andropogoneae</taxon>
        <taxon>Tripsacinae</taxon>
        <taxon>Zea</taxon>
    </lineage>
</organism>
<reference evidence="2" key="1">
    <citation type="submission" date="2015-12" db="EMBL/GenBank/DDBJ databases">
        <title>Update maize B73 reference genome by single molecule sequencing technologies.</title>
        <authorList>
            <consortium name="Maize Genome Sequencing Project"/>
            <person name="Ware D."/>
        </authorList>
    </citation>
    <scope>NUCLEOTIDE SEQUENCE</scope>
    <source>
        <tissue evidence="2">Seedling</tissue>
    </source>
</reference>
<dbReference type="STRING" id="4577.A0A1D6H8A0"/>
<dbReference type="PANTHER" id="PTHR47523">
    <property type="entry name" value="F21O3.11 PROTEIN"/>
    <property type="match status" value="1"/>
</dbReference>
<accession>A0A1D6H8A0</accession>
<feature type="compositionally biased region" description="Basic and acidic residues" evidence="1">
    <location>
        <begin position="26"/>
        <end position="43"/>
    </location>
</feature>
<proteinExistence type="predicted"/>
<dbReference type="AlphaFoldDB" id="A0A1D6H8A0"/>
<sequence>MLSLATRHATDTVQDLAPNVAPEQNDTQKGEENHGKSYRETSKKLRKKPKPVVHRVAVLATLANLRVIATTPSKEDNRLHVKCITFSQPPVGNAALRELF</sequence>
<protein>
    <submittedName>
        <fullName evidence="2">Lipase class 3 family protein</fullName>
    </submittedName>
</protein>
<evidence type="ECO:0000313" key="2">
    <source>
        <dbReference type="EMBL" id="AQK70954.1"/>
    </source>
</evidence>
<dbReference type="InParanoid" id="A0A1D6H8A0"/>
<evidence type="ECO:0000256" key="1">
    <source>
        <dbReference type="SAM" id="MobiDB-lite"/>
    </source>
</evidence>
<gene>
    <name evidence="2" type="ORF">ZEAMMB73_Zm00001d016500</name>
</gene>
<name>A0A1D6H8A0_MAIZE</name>
<feature type="region of interest" description="Disordered" evidence="1">
    <location>
        <begin position="1"/>
        <end position="51"/>
    </location>
</feature>
<dbReference type="ExpressionAtlas" id="A0A1D6H8A0">
    <property type="expression patterns" value="baseline and differential"/>
</dbReference>